<sequence length="333" mass="35838">MAIILVALVVLIAVGVGIAFLMSPGTPTETAQATPTVEEIAPEGSLPEGSLPEQMPLLTAIGSADSTEVIVEVGEGGITRGDFVRLYQPGSEPAPLLEQLIQIELVVQQASQEGVVVDETEIDQQVEDIKQSQAGGDDALFQEFLVAVEVGDEANLRRLLERDYIVEQMILKHTVSEQARARHILLASNGVTDTTGLKAEAEALIVQLNEGADFVALAAERSDDPGSKDTGGELGWAPRGVFVPEFEEAIFSMQAGEIRLVESDFGWHIIQLLDAAEVRPFESADFLQSMGGQQAFAESFIPWIEELQANAEANQLIRIIVPADQLVSLPETQ</sequence>
<dbReference type="Proteomes" id="UP000220922">
    <property type="component" value="Unassembled WGS sequence"/>
</dbReference>
<dbReference type="Pfam" id="PF13616">
    <property type="entry name" value="Rotamase_3"/>
    <property type="match status" value="1"/>
</dbReference>
<dbReference type="PANTHER" id="PTHR47245:SF2">
    <property type="entry name" value="PEPTIDYL-PROLYL CIS-TRANS ISOMERASE HP_0175-RELATED"/>
    <property type="match status" value="1"/>
</dbReference>
<evidence type="ECO:0000313" key="3">
    <source>
        <dbReference type="EMBL" id="PDV96843.1"/>
    </source>
</evidence>
<dbReference type="Gene3D" id="1.10.4030.10">
    <property type="entry name" value="Porin chaperone SurA, peptide-binding domain"/>
    <property type="match status" value="1"/>
</dbReference>
<dbReference type="InterPro" id="IPR000297">
    <property type="entry name" value="PPIase_PpiC"/>
</dbReference>
<evidence type="ECO:0000313" key="4">
    <source>
        <dbReference type="Proteomes" id="UP000220922"/>
    </source>
</evidence>
<dbReference type="AlphaFoldDB" id="A0A2H3KGK0"/>
<keyword evidence="1" id="KW-0413">Isomerase</keyword>
<gene>
    <name evidence="3" type="ORF">A9Q02_20210</name>
</gene>
<dbReference type="Gene3D" id="3.10.50.40">
    <property type="match status" value="1"/>
</dbReference>
<dbReference type="SUPFAM" id="SSF54534">
    <property type="entry name" value="FKBP-like"/>
    <property type="match status" value="1"/>
</dbReference>
<dbReference type="PROSITE" id="PS50198">
    <property type="entry name" value="PPIC_PPIASE_2"/>
    <property type="match status" value="1"/>
</dbReference>
<dbReference type="EMBL" id="LYXE01000178">
    <property type="protein sequence ID" value="PDV96843.1"/>
    <property type="molecule type" value="Genomic_DNA"/>
</dbReference>
<reference evidence="3 4" key="1">
    <citation type="submission" date="2016-05" db="EMBL/GenBank/DDBJ databases">
        <authorList>
            <person name="Lavstsen T."/>
            <person name="Jespersen J.S."/>
        </authorList>
    </citation>
    <scope>NUCLEOTIDE SEQUENCE [LARGE SCALE GENOMIC DNA]</scope>
    <source>
        <strain evidence="3 4">B7-9</strain>
    </source>
</reference>
<evidence type="ECO:0000259" key="2">
    <source>
        <dbReference type="PROSITE" id="PS50198"/>
    </source>
</evidence>
<keyword evidence="1" id="KW-0697">Rotamase</keyword>
<dbReference type="InterPro" id="IPR027304">
    <property type="entry name" value="Trigger_fact/SurA_dom_sf"/>
</dbReference>
<comment type="caution">
    <text evidence="3">The sequence shown here is derived from an EMBL/GenBank/DDBJ whole genome shotgun (WGS) entry which is preliminary data.</text>
</comment>
<name>A0A2H3KGK0_9CHLR</name>
<protein>
    <recommendedName>
        <fullName evidence="2">PpiC domain-containing protein</fullName>
    </recommendedName>
</protein>
<keyword evidence="4" id="KW-1185">Reference proteome</keyword>
<dbReference type="PANTHER" id="PTHR47245">
    <property type="entry name" value="PEPTIDYLPROLYL ISOMERASE"/>
    <property type="match status" value="1"/>
</dbReference>
<accession>A0A2H3KGK0</accession>
<evidence type="ECO:0000256" key="1">
    <source>
        <dbReference type="PROSITE-ProRule" id="PRU00278"/>
    </source>
</evidence>
<dbReference type="InterPro" id="IPR050245">
    <property type="entry name" value="PrsA_foldase"/>
</dbReference>
<dbReference type="GO" id="GO:0003755">
    <property type="term" value="F:peptidyl-prolyl cis-trans isomerase activity"/>
    <property type="evidence" value="ECO:0007669"/>
    <property type="project" value="UniProtKB-KW"/>
</dbReference>
<feature type="domain" description="PpiC" evidence="2">
    <location>
        <begin position="176"/>
        <end position="274"/>
    </location>
</feature>
<proteinExistence type="predicted"/>
<organism evidence="3 4">
    <name type="scientific">Candidatus Chloroploca asiatica</name>
    <dbReference type="NCBI Taxonomy" id="1506545"/>
    <lineage>
        <taxon>Bacteria</taxon>
        <taxon>Bacillati</taxon>
        <taxon>Chloroflexota</taxon>
        <taxon>Chloroflexia</taxon>
        <taxon>Chloroflexales</taxon>
        <taxon>Chloroflexineae</taxon>
        <taxon>Oscillochloridaceae</taxon>
        <taxon>Candidatus Chloroploca</taxon>
    </lineage>
</organism>
<dbReference type="InterPro" id="IPR046357">
    <property type="entry name" value="PPIase_dom_sf"/>
</dbReference>
<dbReference type="SUPFAM" id="SSF109998">
    <property type="entry name" value="Triger factor/SurA peptide-binding domain-like"/>
    <property type="match status" value="1"/>
</dbReference>